<sequence>MKLHTIFMCHLLLSEILLCLPIKRTAIVPAIFRGLGKHTNKRKSLEQLHMSSSFTYVTVKTEGCTEGERYWNERNMRMARNIGEQVMDSDSERNIVIVGASHVIDLEKELQTNYPDLKIVLAGE</sequence>
<dbReference type="InterPro" id="IPR043749">
    <property type="entry name" value="DUF5694"/>
</dbReference>
<proteinExistence type="predicted"/>
<evidence type="ECO:0000313" key="1">
    <source>
        <dbReference type="EMBL" id="SDH59596.1"/>
    </source>
</evidence>
<accession>A0A1G8DPI8</accession>
<dbReference type="Pfam" id="PF18950">
    <property type="entry name" value="DUF5694"/>
    <property type="match status" value="1"/>
</dbReference>
<dbReference type="Proteomes" id="UP000199492">
    <property type="component" value="Unassembled WGS sequence"/>
</dbReference>
<gene>
    <name evidence="1" type="ORF">SAMN04489796_103271</name>
</gene>
<evidence type="ECO:0000313" key="2">
    <source>
        <dbReference type="Proteomes" id="UP000199492"/>
    </source>
</evidence>
<organism evidence="1 2">
    <name type="scientific">Winogradskyella thalassocola</name>
    <dbReference type="NCBI Taxonomy" id="262004"/>
    <lineage>
        <taxon>Bacteria</taxon>
        <taxon>Pseudomonadati</taxon>
        <taxon>Bacteroidota</taxon>
        <taxon>Flavobacteriia</taxon>
        <taxon>Flavobacteriales</taxon>
        <taxon>Flavobacteriaceae</taxon>
        <taxon>Winogradskyella</taxon>
    </lineage>
</organism>
<dbReference type="EMBL" id="FNCZ01000003">
    <property type="protein sequence ID" value="SDH59596.1"/>
    <property type="molecule type" value="Genomic_DNA"/>
</dbReference>
<reference evidence="2" key="1">
    <citation type="submission" date="2016-10" db="EMBL/GenBank/DDBJ databases">
        <authorList>
            <person name="Varghese N."/>
            <person name="Submissions S."/>
        </authorList>
    </citation>
    <scope>NUCLEOTIDE SEQUENCE [LARGE SCALE GENOMIC DNA]</scope>
    <source>
        <strain evidence="2">DSM 15363</strain>
    </source>
</reference>
<protein>
    <recommendedName>
        <fullName evidence="3">TraB family protein</fullName>
    </recommendedName>
</protein>
<keyword evidence="2" id="KW-1185">Reference proteome</keyword>
<dbReference type="AlphaFoldDB" id="A0A1G8DPI8"/>
<name>A0A1G8DPI8_9FLAO</name>
<evidence type="ECO:0008006" key="3">
    <source>
        <dbReference type="Google" id="ProtNLM"/>
    </source>
</evidence>